<proteinExistence type="predicted"/>
<sequence>MSYESSAAEVAEDYRQALEDLTTNVRFEISNLTMIAREQTEHAQVISEVLQDHILKVGHTPHCFLVPARAPSASLFPAAASEAARL</sequence>
<dbReference type="Gene3D" id="1.25.40.90">
    <property type="match status" value="1"/>
</dbReference>
<dbReference type="EMBL" id="BQXU01000029">
    <property type="protein sequence ID" value="GKT49374.1"/>
    <property type="molecule type" value="Genomic_DNA"/>
</dbReference>
<accession>A0AA37PBX4</accession>
<keyword evidence="2" id="KW-1185">Reference proteome</keyword>
<organism evidence="1 2">
    <name type="scientific">Colletotrichum spaethianum</name>
    <dbReference type="NCBI Taxonomy" id="700344"/>
    <lineage>
        <taxon>Eukaryota</taxon>
        <taxon>Fungi</taxon>
        <taxon>Dikarya</taxon>
        <taxon>Ascomycota</taxon>
        <taxon>Pezizomycotina</taxon>
        <taxon>Sordariomycetes</taxon>
        <taxon>Hypocreomycetidae</taxon>
        <taxon>Glomerellales</taxon>
        <taxon>Glomerellaceae</taxon>
        <taxon>Colletotrichum</taxon>
        <taxon>Colletotrichum spaethianum species complex</taxon>
    </lineage>
</organism>
<reference evidence="1 2" key="1">
    <citation type="submission" date="2022-03" db="EMBL/GenBank/DDBJ databases">
        <title>Genome data of Colletotrichum spp.</title>
        <authorList>
            <person name="Utami Y.D."/>
            <person name="Hiruma K."/>
        </authorList>
    </citation>
    <scope>NUCLEOTIDE SEQUENCE [LARGE SCALE GENOMIC DNA]</scope>
    <source>
        <strain evidence="1 2">MAFF 239500</strain>
    </source>
</reference>
<dbReference type="Proteomes" id="UP001055115">
    <property type="component" value="Unassembled WGS sequence"/>
</dbReference>
<protein>
    <submittedName>
        <fullName evidence="1">Uncharacterized protein</fullName>
    </submittedName>
</protein>
<dbReference type="AlphaFoldDB" id="A0AA37PBX4"/>
<evidence type="ECO:0000313" key="1">
    <source>
        <dbReference type="EMBL" id="GKT49374.1"/>
    </source>
</evidence>
<name>A0AA37PBX4_9PEZI</name>
<comment type="caution">
    <text evidence="1">The sequence shown here is derived from an EMBL/GenBank/DDBJ whole genome shotgun (WGS) entry which is preliminary data.</text>
</comment>
<dbReference type="RefSeq" id="XP_049131724.1">
    <property type="nucleotide sequence ID" value="XM_049275767.1"/>
</dbReference>
<gene>
    <name evidence="1" type="ORF">ColSpa_09555</name>
</gene>
<dbReference type="SUPFAM" id="SSF48464">
    <property type="entry name" value="ENTH/VHS domain"/>
    <property type="match status" value="1"/>
</dbReference>
<dbReference type="InterPro" id="IPR008942">
    <property type="entry name" value="ENTH_VHS"/>
</dbReference>
<evidence type="ECO:0000313" key="2">
    <source>
        <dbReference type="Proteomes" id="UP001055115"/>
    </source>
</evidence>
<dbReference type="GeneID" id="73330357"/>